<gene>
    <name evidence="10" type="ORF">CLV93_10294</name>
    <name evidence="9" type="ORF">JCM18694_07310</name>
</gene>
<keyword evidence="2" id="KW-1003">Cell membrane</keyword>
<feature type="transmembrane region" description="Helical" evidence="6">
    <location>
        <begin position="382"/>
        <end position="405"/>
    </location>
</feature>
<dbReference type="EMBL" id="PYGC01000002">
    <property type="protein sequence ID" value="PSK84309.1"/>
    <property type="molecule type" value="Genomic_DNA"/>
</dbReference>
<keyword evidence="4 6" id="KW-1133">Transmembrane helix</keyword>
<evidence type="ECO:0000313" key="9">
    <source>
        <dbReference type="EMBL" id="GET20485.1"/>
    </source>
</evidence>
<feature type="domain" description="ABC3 transporter permease C-terminal" evidence="7">
    <location>
        <begin position="675"/>
        <end position="785"/>
    </location>
</feature>
<dbReference type="InterPro" id="IPR025857">
    <property type="entry name" value="MacB_PCD"/>
</dbReference>
<feature type="transmembrane region" description="Helical" evidence="6">
    <location>
        <begin position="287"/>
        <end position="308"/>
    </location>
</feature>
<keyword evidence="12" id="KW-1185">Reference proteome</keyword>
<evidence type="ECO:0000256" key="3">
    <source>
        <dbReference type="ARBA" id="ARBA00022692"/>
    </source>
</evidence>
<dbReference type="Pfam" id="PF02687">
    <property type="entry name" value="FtsX"/>
    <property type="match status" value="2"/>
</dbReference>
<dbReference type="Proteomes" id="UP000396862">
    <property type="component" value="Unassembled WGS sequence"/>
</dbReference>
<dbReference type="PANTHER" id="PTHR30572:SF18">
    <property type="entry name" value="ABC-TYPE MACROLIDE FAMILY EXPORT SYSTEM PERMEASE COMPONENT 2"/>
    <property type="match status" value="1"/>
</dbReference>
<dbReference type="InterPro" id="IPR050250">
    <property type="entry name" value="Macrolide_Exporter_MacB"/>
</dbReference>
<protein>
    <submittedName>
        <fullName evidence="9">ABC transporter permease</fullName>
    </submittedName>
    <submittedName>
        <fullName evidence="10">Putative ABC transport system permease protein</fullName>
    </submittedName>
</protein>
<dbReference type="PANTHER" id="PTHR30572">
    <property type="entry name" value="MEMBRANE COMPONENT OF TRANSPORTER-RELATED"/>
    <property type="match status" value="1"/>
</dbReference>
<feature type="transmembrane region" description="Helical" evidence="6">
    <location>
        <begin position="339"/>
        <end position="362"/>
    </location>
</feature>
<feature type="transmembrane region" description="Helical" evidence="6">
    <location>
        <begin position="21"/>
        <end position="41"/>
    </location>
</feature>
<evidence type="ECO:0000256" key="1">
    <source>
        <dbReference type="ARBA" id="ARBA00004651"/>
    </source>
</evidence>
<feature type="domain" description="MacB-like periplasmic core" evidence="8">
    <location>
        <begin position="20"/>
        <end position="240"/>
    </location>
</feature>
<sequence length="792" mass="89371">MIFKGLKIALKSLLKQKLTTLLNILGLTLAFFGFLLIMIYLQHELSYDKFNRNYDRIYLLTAKMDQGKPQATLPALLKKEIGNSVPEVDDVVVFHQIPRLEYIHRVDKPNDDYNATPVYASKEVFTAFTFPLVQGNPQTVLSKPFTAVISQSLARKIFGDQNPVGKQILYQRGKSPFTITGVMKDIPSNSSIKTDCFLSFATESEDPNNAANQRSEYNFILAFLLKPGANPDQTAQKIEANSGSMKEDFEGFKKAFHADRVLYLKPFKQVHFTSDGSMAYLNPVNPLFLKIFASVALLILLMAFVNYINLISVQAGKRIHQLGIQRALGATRFQVQLQIIFEAIALALIAFLLATVVVELLGTDMNGILPYQDLPMMNQLDLLLLPTGLAILFGFFAGLYPAYLLSSAEPTKILHGEVHFSGNGKILRATLTTLQLVISTALIIGAFTIHRQLNYWKNFDTGLSPNNVIYLQTDGSITQHSRAFAEELLKDQQITNYTYSAFVPGQVQMSWGRDVNEQRIKIWAWPVDERFLDFFHIQIDQGRAFSQNMEADRNDLIVNEKAVQNFGWKDPLDVTFPALGGDGHVIGVAKNVTYSSLREQLQPMVFWLTDNPVWQRYILLKVRPGNLTQTTQYIKNTWAKFSSAPPPSIGFLDQKYASLYSRENKLANFIQFGTLMSLLIALIGIIGLVTYLTQKRAKEIALRKTNGASTMQILALLNQSFIRWIGIAVVIAVPVAWYFMHQWLQNFAYRTNLPWWIFISAGLIVLSVCLLVINYFSYKAANTNPVDSLRNE</sequence>
<evidence type="ECO:0000259" key="8">
    <source>
        <dbReference type="Pfam" id="PF12704"/>
    </source>
</evidence>
<dbReference type="Proteomes" id="UP000240621">
    <property type="component" value="Unassembled WGS sequence"/>
</dbReference>
<evidence type="ECO:0000256" key="2">
    <source>
        <dbReference type="ARBA" id="ARBA00022475"/>
    </source>
</evidence>
<dbReference type="EMBL" id="BLAU01000001">
    <property type="protein sequence ID" value="GET20485.1"/>
    <property type="molecule type" value="Genomic_DNA"/>
</dbReference>
<comment type="caution">
    <text evidence="10">The sequence shown here is derived from an EMBL/GenBank/DDBJ whole genome shotgun (WGS) entry which is preliminary data.</text>
</comment>
<proteinExistence type="predicted"/>
<feature type="domain" description="MacB-like periplasmic core" evidence="8">
    <location>
        <begin position="430"/>
        <end position="630"/>
    </location>
</feature>
<comment type="subcellular location">
    <subcellularLocation>
        <location evidence="1">Cell membrane</location>
        <topology evidence="1">Multi-pass membrane protein</topology>
    </subcellularLocation>
</comment>
<feature type="transmembrane region" description="Helical" evidence="6">
    <location>
        <begin position="755"/>
        <end position="776"/>
    </location>
</feature>
<dbReference type="GO" id="GO:0022857">
    <property type="term" value="F:transmembrane transporter activity"/>
    <property type="evidence" value="ECO:0007669"/>
    <property type="project" value="TreeGrafter"/>
</dbReference>
<feature type="transmembrane region" description="Helical" evidence="6">
    <location>
        <begin position="669"/>
        <end position="693"/>
    </location>
</feature>
<keyword evidence="5 6" id="KW-0472">Membrane</keyword>
<dbReference type="OrthoDB" id="973461at2"/>
<accession>A0A2P8CHB5</accession>
<reference evidence="9 12" key="2">
    <citation type="submission" date="2019-10" db="EMBL/GenBank/DDBJ databases">
        <title>Prolixibacter strains distinguished by the presence of nitrate reductase genes were adept at nitrate-dependent anaerobic corrosion of metallic iron and carbon steel.</title>
        <authorList>
            <person name="Iino T."/>
            <person name="Shono N."/>
            <person name="Ito K."/>
            <person name="Nakamura R."/>
            <person name="Sueoka K."/>
            <person name="Harayama S."/>
            <person name="Ohkuma M."/>
        </authorList>
    </citation>
    <scope>NUCLEOTIDE SEQUENCE [LARGE SCALE GENOMIC DNA]</scope>
    <source>
        <strain evidence="9 12">MIC1-1</strain>
    </source>
</reference>
<evidence type="ECO:0000259" key="7">
    <source>
        <dbReference type="Pfam" id="PF02687"/>
    </source>
</evidence>
<evidence type="ECO:0000313" key="10">
    <source>
        <dbReference type="EMBL" id="PSK84309.1"/>
    </source>
</evidence>
<feature type="transmembrane region" description="Helical" evidence="6">
    <location>
        <begin position="721"/>
        <end position="740"/>
    </location>
</feature>
<evidence type="ECO:0000256" key="6">
    <source>
        <dbReference type="SAM" id="Phobius"/>
    </source>
</evidence>
<dbReference type="InterPro" id="IPR003838">
    <property type="entry name" value="ABC3_permease_C"/>
</dbReference>
<dbReference type="Pfam" id="PF12704">
    <property type="entry name" value="MacB_PCD"/>
    <property type="match status" value="2"/>
</dbReference>
<evidence type="ECO:0000256" key="5">
    <source>
        <dbReference type="ARBA" id="ARBA00023136"/>
    </source>
</evidence>
<name>A0A2P8CHB5_9BACT</name>
<feature type="domain" description="ABC3 transporter permease C-terminal" evidence="7">
    <location>
        <begin position="294"/>
        <end position="410"/>
    </location>
</feature>
<keyword evidence="3 6" id="KW-0812">Transmembrane</keyword>
<reference evidence="10 11" key="1">
    <citation type="submission" date="2018-03" db="EMBL/GenBank/DDBJ databases">
        <title>Genomic Encyclopedia of Archaeal and Bacterial Type Strains, Phase II (KMG-II): from individual species to whole genera.</title>
        <authorList>
            <person name="Goeker M."/>
        </authorList>
    </citation>
    <scope>NUCLEOTIDE SEQUENCE [LARGE SCALE GENOMIC DNA]</scope>
    <source>
        <strain evidence="10 11">DSM 27267</strain>
    </source>
</reference>
<organism evidence="10 11">
    <name type="scientific">Prolixibacter denitrificans</name>
    <dbReference type="NCBI Taxonomy" id="1541063"/>
    <lineage>
        <taxon>Bacteria</taxon>
        <taxon>Pseudomonadati</taxon>
        <taxon>Bacteroidota</taxon>
        <taxon>Bacteroidia</taxon>
        <taxon>Marinilabiliales</taxon>
        <taxon>Prolixibacteraceae</taxon>
        <taxon>Prolixibacter</taxon>
    </lineage>
</organism>
<evidence type="ECO:0000313" key="12">
    <source>
        <dbReference type="Proteomes" id="UP000396862"/>
    </source>
</evidence>
<evidence type="ECO:0000256" key="4">
    <source>
        <dbReference type="ARBA" id="ARBA00022989"/>
    </source>
</evidence>
<dbReference type="GO" id="GO:0005886">
    <property type="term" value="C:plasma membrane"/>
    <property type="evidence" value="ECO:0007669"/>
    <property type="project" value="UniProtKB-SubCell"/>
</dbReference>
<dbReference type="AlphaFoldDB" id="A0A2P8CHB5"/>
<feature type="transmembrane region" description="Helical" evidence="6">
    <location>
        <begin position="426"/>
        <end position="449"/>
    </location>
</feature>
<evidence type="ECO:0000313" key="11">
    <source>
        <dbReference type="Proteomes" id="UP000240621"/>
    </source>
</evidence>